<sequence>MFERTLKRLADRPARWHLIVSIAETGDVTDKATEAWPEGRRTVDVGTLVIDKTVPEASGNCRDEVFDPTILPTGMAPSAAYSSSLTRRASEGVRSMLIATEK</sequence>
<dbReference type="SUPFAM" id="SSF56634">
    <property type="entry name" value="Heme-dependent catalase-like"/>
    <property type="match status" value="1"/>
</dbReference>
<name>A0ABQ2K0F5_9SPHN</name>
<organism evidence="1 2">
    <name type="scientific">Novosphingobium indicum</name>
    <dbReference type="NCBI Taxonomy" id="462949"/>
    <lineage>
        <taxon>Bacteria</taxon>
        <taxon>Pseudomonadati</taxon>
        <taxon>Pseudomonadota</taxon>
        <taxon>Alphaproteobacteria</taxon>
        <taxon>Sphingomonadales</taxon>
        <taxon>Sphingomonadaceae</taxon>
        <taxon>Novosphingobium</taxon>
    </lineage>
</organism>
<reference evidence="2" key="1">
    <citation type="journal article" date="2019" name="Int. J. Syst. Evol. Microbiol.">
        <title>The Global Catalogue of Microorganisms (GCM) 10K type strain sequencing project: providing services to taxonomists for standard genome sequencing and annotation.</title>
        <authorList>
            <consortium name="The Broad Institute Genomics Platform"/>
            <consortium name="The Broad Institute Genome Sequencing Center for Infectious Disease"/>
            <person name="Wu L."/>
            <person name="Ma J."/>
        </authorList>
    </citation>
    <scope>NUCLEOTIDE SEQUENCE [LARGE SCALE GENOMIC DNA]</scope>
    <source>
        <strain evidence="2">CGMCC 1.6784</strain>
    </source>
</reference>
<keyword evidence="2" id="KW-1185">Reference proteome</keyword>
<dbReference type="InterPro" id="IPR020835">
    <property type="entry name" value="Catalase_sf"/>
</dbReference>
<accession>A0ABQ2K0F5</accession>
<protein>
    <recommendedName>
        <fullName evidence="3">Catalase</fullName>
    </recommendedName>
</protein>
<dbReference type="RefSeq" id="WP_229710631.1">
    <property type="nucleotide sequence ID" value="NZ_BMLK01000032.1"/>
</dbReference>
<evidence type="ECO:0000313" key="1">
    <source>
        <dbReference type="EMBL" id="GGN60652.1"/>
    </source>
</evidence>
<dbReference type="Proteomes" id="UP000605099">
    <property type="component" value="Unassembled WGS sequence"/>
</dbReference>
<dbReference type="EMBL" id="BMLK01000032">
    <property type="protein sequence ID" value="GGN60652.1"/>
    <property type="molecule type" value="Genomic_DNA"/>
</dbReference>
<proteinExistence type="predicted"/>
<evidence type="ECO:0000313" key="2">
    <source>
        <dbReference type="Proteomes" id="UP000605099"/>
    </source>
</evidence>
<evidence type="ECO:0008006" key="3">
    <source>
        <dbReference type="Google" id="ProtNLM"/>
    </source>
</evidence>
<comment type="caution">
    <text evidence="1">The sequence shown here is derived from an EMBL/GenBank/DDBJ whole genome shotgun (WGS) entry which is preliminary data.</text>
</comment>
<dbReference type="Gene3D" id="2.40.180.10">
    <property type="entry name" value="Catalase core domain"/>
    <property type="match status" value="1"/>
</dbReference>
<gene>
    <name evidence="1" type="ORF">GCM10011349_42490</name>
</gene>